<dbReference type="InterPro" id="IPR050216">
    <property type="entry name" value="LRR_domain-containing"/>
</dbReference>
<gene>
    <name evidence="5" type="primary">LOC114241382</name>
</gene>
<dbReference type="InterPro" id="IPR001611">
    <property type="entry name" value="Leu-rich_rpt"/>
</dbReference>
<dbReference type="GeneID" id="114241382"/>
<evidence type="ECO:0000256" key="3">
    <source>
        <dbReference type="SAM" id="MobiDB-lite"/>
    </source>
</evidence>
<dbReference type="InterPro" id="IPR003591">
    <property type="entry name" value="Leu-rich_rpt_typical-subtyp"/>
</dbReference>
<dbReference type="AlphaFoldDB" id="A0A6J2JEU4"/>
<feature type="compositionally biased region" description="Basic and acidic residues" evidence="3">
    <location>
        <begin position="446"/>
        <end position="458"/>
    </location>
</feature>
<proteinExistence type="predicted"/>
<dbReference type="SMART" id="SM00369">
    <property type="entry name" value="LRR_TYP"/>
    <property type="match status" value="5"/>
</dbReference>
<evidence type="ECO:0000256" key="1">
    <source>
        <dbReference type="ARBA" id="ARBA00022614"/>
    </source>
</evidence>
<dbReference type="RefSeq" id="XP_028028006.1">
    <property type="nucleotide sequence ID" value="XM_028172205.1"/>
</dbReference>
<name>A0A6J2JEU4_BOMMA</name>
<reference evidence="5" key="1">
    <citation type="submission" date="2025-08" db="UniProtKB">
        <authorList>
            <consortium name="RefSeq"/>
        </authorList>
    </citation>
    <scope>IDENTIFICATION</scope>
    <source>
        <tissue evidence="5">Silk gland</tissue>
    </source>
</reference>
<dbReference type="InterPro" id="IPR032675">
    <property type="entry name" value="LRR_dom_sf"/>
</dbReference>
<dbReference type="SUPFAM" id="SSF52058">
    <property type="entry name" value="L domain-like"/>
    <property type="match status" value="1"/>
</dbReference>
<dbReference type="GO" id="GO:0005737">
    <property type="term" value="C:cytoplasm"/>
    <property type="evidence" value="ECO:0007669"/>
    <property type="project" value="TreeGrafter"/>
</dbReference>
<dbReference type="Proteomes" id="UP000504629">
    <property type="component" value="Unplaced"/>
</dbReference>
<keyword evidence="1" id="KW-0433">Leucine-rich repeat</keyword>
<feature type="compositionally biased region" description="Acidic residues" evidence="3">
    <location>
        <begin position="459"/>
        <end position="469"/>
    </location>
</feature>
<dbReference type="PROSITE" id="PS51450">
    <property type="entry name" value="LRR"/>
    <property type="match status" value="1"/>
</dbReference>
<feature type="compositionally biased region" description="Low complexity" evidence="3">
    <location>
        <begin position="357"/>
        <end position="366"/>
    </location>
</feature>
<evidence type="ECO:0000256" key="2">
    <source>
        <dbReference type="ARBA" id="ARBA00022737"/>
    </source>
</evidence>
<sequence>MDKTDKKCKKNGLTKPITTLELAKDITAIDLSNKGISELTHNITLPENLYDLDLSNNNLKEVPSEVLKLTKLKTFNVSHNSITYFDDAPDFCNTIEQLNISNNALEGPPYWIWSNTPQKLRNLNLSNNPNITKSLKKEYLEELMQYSTLVTDVDVSNCRIGENIQILTLFKNTKTLNAGILDFTYRNKNNLIELPNLVLDKYINLQKLNVCNTNIFTINSNIDIHKNLIEIDLSLNNITGLPKEFCNLYNLEVCILSCNKILYLPEEFYKLEKLKVLRLDTNKLCMLPNCTNLGSLELLDLYDNDIYEVPEEIENIEKLDLAQNYFDEPTDEIYLSKRNKLRLNLVRVDGRKEEITISESESSSLSDAEEDSYPIDNLDEDAVKQNEPPSSPEDWDSDEYWIPKFYKLSTPSTSQWLCFIKQKMEEGNFCPIDMHVTSVIDKINEERMLSPKEDHESEGQFDDYSDDNS</sequence>
<feature type="compositionally biased region" description="Acidic residues" evidence="3">
    <location>
        <begin position="367"/>
        <end position="380"/>
    </location>
</feature>
<evidence type="ECO:0000313" key="4">
    <source>
        <dbReference type="Proteomes" id="UP000504629"/>
    </source>
</evidence>
<evidence type="ECO:0000313" key="5">
    <source>
        <dbReference type="RefSeq" id="XP_028028006.1"/>
    </source>
</evidence>
<accession>A0A6J2JEU4</accession>
<keyword evidence="2" id="KW-0677">Repeat</keyword>
<protein>
    <submittedName>
        <fullName evidence="5">Leucine-rich repeat protein soc-2 homolog</fullName>
    </submittedName>
</protein>
<organism evidence="4 5">
    <name type="scientific">Bombyx mandarina</name>
    <name type="common">Wild silk moth</name>
    <name type="synonym">Wild silkworm</name>
    <dbReference type="NCBI Taxonomy" id="7092"/>
    <lineage>
        <taxon>Eukaryota</taxon>
        <taxon>Metazoa</taxon>
        <taxon>Ecdysozoa</taxon>
        <taxon>Arthropoda</taxon>
        <taxon>Hexapoda</taxon>
        <taxon>Insecta</taxon>
        <taxon>Pterygota</taxon>
        <taxon>Neoptera</taxon>
        <taxon>Endopterygota</taxon>
        <taxon>Lepidoptera</taxon>
        <taxon>Glossata</taxon>
        <taxon>Ditrysia</taxon>
        <taxon>Bombycoidea</taxon>
        <taxon>Bombycidae</taxon>
        <taxon>Bombycinae</taxon>
        <taxon>Bombyx</taxon>
    </lineage>
</organism>
<dbReference type="OrthoDB" id="2021138at2759"/>
<feature type="region of interest" description="Disordered" evidence="3">
    <location>
        <begin position="357"/>
        <end position="396"/>
    </location>
</feature>
<dbReference type="KEGG" id="bman:114241382"/>
<dbReference type="Gene3D" id="3.80.10.10">
    <property type="entry name" value="Ribonuclease Inhibitor"/>
    <property type="match status" value="2"/>
</dbReference>
<feature type="region of interest" description="Disordered" evidence="3">
    <location>
        <begin position="446"/>
        <end position="469"/>
    </location>
</feature>
<keyword evidence="4" id="KW-1185">Reference proteome</keyword>
<dbReference type="Pfam" id="PF13855">
    <property type="entry name" value="LRR_8"/>
    <property type="match status" value="2"/>
</dbReference>
<dbReference type="PANTHER" id="PTHR48051">
    <property type="match status" value="1"/>
</dbReference>
<dbReference type="PANTHER" id="PTHR48051:SF1">
    <property type="entry name" value="RAS SUPPRESSOR PROTEIN 1"/>
    <property type="match status" value="1"/>
</dbReference>